<evidence type="ECO:0000313" key="2">
    <source>
        <dbReference type="EMBL" id="MDY0406298.1"/>
    </source>
</evidence>
<evidence type="ECO:0000256" key="1">
    <source>
        <dbReference type="SAM" id="Phobius"/>
    </source>
</evidence>
<feature type="transmembrane region" description="Helical" evidence="1">
    <location>
        <begin position="101"/>
        <end position="122"/>
    </location>
</feature>
<evidence type="ECO:0000313" key="3">
    <source>
        <dbReference type="Proteomes" id="UP001228376"/>
    </source>
</evidence>
<protein>
    <submittedName>
        <fullName evidence="2">DUF443 family protein</fullName>
    </submittedName>
</protein>
<feature type="transmembrane region" description="Helical" evidence="1">
    <location>
        <begin position="153"/>
        <end position="176"/>
    </location>
</feature>
<comment type="caution">
    <text evidence="2">The sequence shown here is derived from an EMBL/GenBank/DDBJ whole genome shotgun (WGS) entry which is preliminary data.</text>
</comment>
<dbReference type="SUPFAM" id="SSF103473">
    <property type="entry name" value="MFS general substrate transporter"/>
    <property type="match status" value="1"/>
</dbReference>
<gene>
    <name evidence="2" type="ORF">P5G51_013665</name>
</gene>
<dbReference type="InterPro" id="IPR036259">
    <property type="entry name" value="MFS_trans_sf"/>
</dbReference>
<keyword evidence="1" id="KW-0812">Transmembrane</keyword>
<dbReference type="RefSeq" id="WP_320384762.1">
    <property type="nucleotide sequence ID" value="NZ_JAROCA020000001.1"/>
</dbReference>
<feature type="transmembrane region" description="Helical" evidence="1">
    <location>
        <begin position="71"/>
        <end position="89"/>
    </location>
</feature>
<dbReference type="Proteomes" id="UP001228376">
    <property type="component" value="Unassembled WGS sequence"/>
</dbReference>
<keyword evidence="3" id="KW-1185">Reference proteome</keyword>
<proteinExistence type="predicted"/>
<feature type="transmembrane region" description="Helical" evidence="1">
    <location>
        <begin position="182"/>
        <end position="202"/>
    </location>
</feature>
<dbReference type="EMBL" id="JAROCA020000001">
    <property type="protein sequence ID" value="MDY0406298.1"/>
    <property type="molecule type" value="Genomic_DNA"/>
</dbReference>
<reference evidence="2 3" key="1">
    <citation type="submission" date="2023-10" db="EMBL/GenBank/DDBJ databases">
        <title>179-bfca-hs.</title>
        <authorList>
            <person name="Miliotis G."/>
            <person name="Sengupta P."/>
            <person name="Hameed A."/>
            <person name="Chuvochina M."/>
            <person name="Mcdonagh F."/>
            <person name="Simpson A.C."/>
            <person name="Singh N.K."/>
            <person name="Rekha P.D."/>
            <person name="Raman K."/>
            <person name="Hugenholtz P."/>
            <person name="Venkateswaran K."/>
        </authorList>
    </citation>
    <scope>NUCLEOTIDE SEQUENCE [LARGE SCALE GENOMIC DNA]</scope>
    <source>
        <strain evidence="2 3">179-BFC-A-HS</strain>
    </source>
</reference>
<dbReference type="NCBIfam" id="TIGR01218">
    <property type="entry name" value="Gpos_tandem_5TM"/>
    <property type="match status" value="1"/>
</dbReference>
<dbReference type="Pfam" id="PF04276">
    <property type="entry name" value="DUF443"/>
    <property type="match status" value="1"/>
</dbReference>
<sequence length="218" mass="25337">MLDCEVKQVRNNIRYRLLIINNEKYLLDMGQSFLKILFPFTFWILPNTVYRIENEKDLTLTKTPAVKQTKTSYSSFGAGISLMLANLLGPLMDYFNIHTSVLVNSIILFLVILAAVFFRFYLSGKNKKKLEHIVNVKRLQKDKLWIWPKSLKFIFIYLLSYVFFSAFILVGFWVFIEIGNVMMLTFSLIFLLLSFLASGMSIKDGKAKVKFTKHLKAS</sequence>
<keyword evidence="1" id="KW-1133">Transmembrane helix</keyword>
<accession>A0ABU5CLC2</accession>
<dbReference type="InterPro" id="IPR005915">
    <property type="entry name" value="Tandem_5TM"/>
</dbReference>
<keyword evidence="1" id="KW-0472">Membrane</keyword>
<organism evidence="2 3">
    <name type="scientific">Tigheibacillus jepli</name>
    <dbReference type="NCBI Taxonomy" id="3035914"/>
    <lineage>
        <taxon>Bacteria</taxon>
        <taxon>Bacillati</taxon>
        <taxon>Bacillota</taxon>
        <taxon>Bacilli</taxon>
        <taxon>Bacillales</taxon>
        <taxon>Bacillaceae</taxon>
        <taxon>Tigheibacillus</taxon>
    </lineage>
</organism>
<name>A0ABU5CLC2_9BACI</name>